<keyword evidence="3" id="KW-1185">Reference proteome</keyword>
<evidence type="ECO:0000313" key="2">
    <source>
        <dbReference type="EMBL" id="MCL6728532.1"/>
    </source>
</evidence>
<gene>
    <name evidence="2" type="ORF">LZ538_00490</name>
</gene>
<dbReference type="Proteomes" id="UP001165342">
    <property type="component" value="Unassembled WGS sequence"/>
</dbReference>
<keyword evidence="1" id="KW-0472">Membrane</keyword>
<accession>A0ABT0RY95</accession>
<sequence length="251" mass="28222">MIFKRAVAKLRAQDWTAITIELVIVTLGVLIALAAQQWANGRAQKSQMSVTMKAVRDEMVHHYVYAIEYRVVYPCVEAQLKLLRDRVLASGATLTPAPLYRDENFHYVVMQPSKNYSADAWRAAISDGTVQRLEPSLRAQLTGHYGQLPEIEQANAANNESDEALIALTHRLPLDPSVRYSIIREIEQVRARTEYLDYMNGDIVDNVRRAGRPPSAGETRAVVEHFGTYKFCKAHGLPMLPFKDAMVAVPN</sequence>
<feature type="transmembrane region" description="Helical" evidence="1">
    <location>
        <begin position="15"/>
        <end position="35"/>
    </location>
</feature>
<reference evidence="2" key="1">
    <citation type="submission" date="2022-05" db="EMBL/GenBank/DDBJ databases">
        <authorList>
            <person name="Jo J.-H."/>
            <person name="Im W.-T."/>
        </authorList>
    </citation>
    <scope>NUCLEOTIDE SEQUENCE</scope>
    <source>
        <strain evidence="2">SE220</strain>
    </source>
</reference>
<evidence type="ECO:0000313" key="3">
    <source>
        <dbReference type="Proteomes" id="UP001165342"/>
    </source>
</evidence>
<name>A0ABT0RY95_9SPHN</name>
<keyword evidence="1" id="KW-1133">Transmembrane helix</keyword>
<dbReference type="EMBL" id="JAMGBE010000001">
    <property type="protein sequence ID" value="MCL6728532.1"/>
    <property type="molecule type" value="Genomic_DNA"/>
</dbReference>
<protein>
    <submittedName>
        <fullName evidence="2">Uncharacterized protein</fullName>
    </submittedName>
</protein>
<keyword evidence="1" id="KW-0812">Transmembrane</keyword>
<proteinExistence type="predicted"/>
<comment type="caution">
    <text evidence="2">The sequence shown here is derived from an EMBL/GenBank/DDBJ whole genome shotgun (WGS) entry which is preliminary data.</text>
</comment>
<evidence type="ECO:0000256" key="1">
    <source>
        <dbReference type="SAM" id="Phobius"/>
    </source>
</evidence>
<dbReference type="RefSeq" id="WP_249830042.1">
    <property type="nucleotide sequence ID" value="NZ_JAMGBE010000001.1"/>
</dbReference>
<organism evidence="2 3">
    <name type="scientific">Sphingomonas hankyongi</name>
    <dbReference type="NCBI Taxonomy" id="2908209"/>
    <lineage>
        <taxon>Bacteria</taxon>
        <taxon>Pseudomonadati</taxon>
        <taxon>Pseudomonadota</taxon>
        <taxon>Alphaproteobacteria</taxon>
        <taxon>Sphingomonadales</taxon>
        <taxon>Sphingomonadaceae</taxon>
        <taxon>Sphingomonas</taxon>
    </lineage>
</organism>